<organism evidence="6 7">
    <name type="scientific">Caballeronia udeis</name>
    <dbReference type="NCBI Taxonomy" id="1232866"/>
    <lineage>
        <taxon>Bacteria</taxon>
        <taxon>Pseudomonadati</taxon>
        <taxon>Pseudomonadota</taxon>
        <taxon>Betaproteobacteria</taxon>
        <taxon>Burkholderiales</taxon>
        <taxon>Burkholderiaceae</taxon>
        <taxon>Caballeronia</taxon>
    </lineage>
</organism>
<dbReference type="InterPro" id="IPR006650">
    <property type="entry name" value="A/AMP_deam_AS"/>
</dbReference>
<dbReference type="PANTHER" id="PTHR11409:SF43">
    <property type="entry name" value="ADENOSINE DEAMINASE"/>
    <property type="match status" value="1"/>
</dbReference>
<sequence length="833" mass="95249">MKEQACSNHSIIATAVLSSYRVLNVLKATAFNVSLSEGDLREAVYLTYQPWAARQPDHIFEYSWQWLLRKTDDESRFAPDWAAISLRQLANEFVEFRHGAARIKLNKFGAWQQSVLSRVGGLAIQAFATVSARDWMSESRRTEEMRRVDGKSLCELIAPYDASVEDYIGREGLHETHLHLNGSTHAEICWLRALLEPDAEVREFDKKWNSTTNPHASKLRELVRSVNPDLTPAEISRQLRVAAQLRKWLQAAASGLVDDDLVIPHGYEELAYGSAPLPPLTSDADKLSDLSGRGDELTWMTKVIEHLRRHSNVIYERMFHLYLILQNQYYRLLVQSEEQFGFDQFQKLTYTDLREPAERDYYQRFVTMHGDTPNTSRIVYLEGRFAPKDTIDKNSSLLHAVLVGYLRYLRGSHRQLGPVALSAVLSELDEYSQSEQESVRRVHRLALVAHFIKLPWSHEPKDKAGPYRFCSLRVDLEERTNILLSTLTRWPGLRNWVRGIDAAANELHAPPEVFASIFRVCRYAGLTRRSYHVGEDFTHLVSGLRHMSDAIDLLELETGDRIGHGTAMGISPKLWVERMPGQLVVKKGDWMLDLLAAWQMLRQIPEETAEAYRVEGMLSDLASEIFEREVNCSTLGRVMKLRGLNVRYLMKSNNPSWNWKEESDSALWSTEVKRVAEARKANPGDVALLVRWLGDANLWSRSEQLMEVETAFFDTSTFVRLQQVLMRLVRDKGIVIETLPSSNVRISQYHSFAEHHALRWMRVPGYVEENDPEIMVSLGSDDPGIFAGDLNGEFYQLYAAVRSVGLGDKTALDYLAPLNERGRQYRFHAAGPT</sequence>
<dbReference type="GO" id="GO:0006154">
    <property type="term" value="P:adenosine catabolic process"/>
    <property type="evidence" value="ECO:0007669"/>
    <property type="project" value="TreeGrafter"/>
</dbReference>
<accession>A0A158F7T8</accession>
<evidence type="ECO:0000256" key="2">
    <source>
        <dbReference type="ARBA" id="ARBA00006676"/>
    </source>
</evidence>
<comment type="cofactor">
    <cofactor evidence="1">
        <name>Zn(2+)</name>
        <dbReference type="ChEBI" id="CHEBI:29105"/>
    </cofactor>
</comment>
<keyword evidence="3" id="KW-0479">Metal-binding</keyword>
<dbReference type="GO" id="GO:0004000">
    <property type="term" value="F:adenosine deaminase activity"/>
    <property type="evidence" value="ECO:0007669"/>
    <property type="project" value="TreeGrafter"/>
</dbReference>
<dbReference type="Proteomes" id="UP000054683">
    <property type="component" value="Unassembled WGS sequence"/>
</dbReference>
<dbReference type="GO" id="GO:0046872">
    <property type="term" value="F:metal ion binding"/>
    <property type="evidence" value="ECO:0007669"/>
    <property type="project" value="UniProtKB-KW"/>
</dbReference>
<dbReference type="PANTHER" id="PTHR11409">
    <property type="entry name" value="ADENOSINE DEAMINASE"/>
    <property type="match status" value="1"/>
</dbReference>
<dbReference type="SUPFAM" id="SSF51556">
    <property type="entry name" value="Metallo-dependent hydrolases"/>
    <property type="match status" value="1"/>
</dbReference>
<dbReference type="InterPro" id="IPR032466">
    <property type="entry name" value="Metal_Hydrolase"/>
</dbReference>
<dbReference type="GO" id="GO:0005829">
    <property type="term" value="C:cytosol"/>
    <property type="evidence" value="ECO:0007669"/>
    <property type="project" value="TreeGrafter"/>
</dbReference>
<evidence type="ECO:0000313" key="6">
    <source>
        <dbReference type="EMBL" id="SAL15419.1"/>
    </source>
</evidence>
<keyword evidence="4" id="KW-0378">Hydrolase</keyword>
<gene>
    <name evidence="6" type="ORF">AWB69_00723</name>
</gene>
<dbReference type="OrthoDB" id="8772092at2"/>
<comment type="similarity">
    <text evidence="2">Belongs to the metallo-dependent hydrolases superfamily. Adenosine and AMP deaminases family.</text>
</comment>
<dbReference type="EMBL" id="FCOK02000003">
    <property type="protein sequence ID" value="SAL15419.1"/>
    <property type="molecule type" value="Genomic_DNA"/>
</dbReference>
<dbReference type="RefSeq" id="WP_062082203.1">
    <property type="nucleotide sequence ID" value="NZ_FCOK02000003.1"/>
</dbReference>
<dbReference type="AlphaFoldDB" id="A0A158F7T8"/>
<dbReference type="GO" id="GO:0043103">
    <property type="term" value="P:hypoxanthine salvage"/>
    <property type="evidence" value="ECO:0007669"/>
    <property type="project" value="TreeGrafter"/>
</dbReference>
<dbReference type="InterPro" id="IPR006330">
    <property type="entry name" value="Ado/ade_deaminase"/>
</dbReference>
<evidence type="ECO:0000313" key="7">
    <source>
        <dbReference type="Proteomes" id="UP000054683"/>
    </source>
</evidence>
<name>A0A158F7T8_9BURK</name>
<dbReference type="GO" id="GO:0009168">
    <property type="term" value="P:purine ribonucleoside monophosphate biosynthetic process"/>
    <property type="evidence" value="ECO:0007669"/>
    <property type="project" value="InterPro"/>
</dbReference>
<evidence type="ECO:0000256" key="1">
    <source>
        <dbReference type="ARBA" id="ARBA00001947"/>
    </source>
</evidence>
<evidence type="ECO:0000256" key="3">
    <source>
        <dbReference type="ARBA" id="ARBA00022723"/>
    </source>
</evidence>
<reference evidence="6 7" key="1">
    <citation type="submission" date="2016-01" db="EMBL/GenBank/DDBJ databases">
        <authorList>
            <person name="Oliw E.H."/>
        </authorList>
    </citation>
    <scope>NUCLEOTIDE SEQUENCE [LARGE SCALE GENOMIC DNA]</scope>
    <source>
        <strain evidence="6">LMG 27134</strain>
    </source>
</reference>
<dbReference type="PROSITE" id="PS00485">
    <property type="entry name" value="A_DEAMINASE"/>
    <property type="match status" value="1"/>
</dbReference>
<dbReference type="GO" id="GO:0046103">
    <property type="term" value="P:inosine biosynthetic process"/>
    <property type="evidence" value="ECO:0007669"/>
    <property type="project" value="TreeGrafter"/>
</dbReference>
<keyword evidence="5" id="KW-0862">Zinc</keyword>
<evidence type="ECO:0000256" key="4">
    <source>
        <dbReference type="ARBA" id="ARBA00022801"/>
    </source>
</evidence>
<protein>
    <submittedName>
        <fullName evidence="6">Adenosine deaminase</fullName>
    </submittedName>
</protein>
<evidence type="ECO:0000256" key="5">
    <source>
        <dbReference type="ARBA" id="ARBA00022833"/>
    </source>
</evidence>
<proteinExistence type="inferred from homology"/>
<dbReference type="Gene3D" id="3.20.20.140">
    <property type="entry name" value="Metal-dependent hydrolases"/>
    <property type="match status" value="2"/>
</dbReference>